<proteinExistence type="inferred from homology"/>
<keyword evidence="6 15" id="KW-0997">Cell inner membrane</keyword>
<dbReference type="RefSeq" id="WP_167662020.1">
    <property type="nucleotide sequence ID" value="NZ_BMCQ01000007.1"/>
</dbReference>
<dbReference type="GO" id="GO:0016773">
    <property type="term" value="F:phosphotransferase activity, alcohol group as acceptor"/>
    <property type="evidence" value="ECO:0007669"/>
    <property type="project" value="UniProtKB-UniRule"/>
</dbReference>
<organism evidence="16 18">
    <name type="scientific">Paenalcaligenes hominis</name>
    <dbReference type="NCBI Taxonomy" id="643674"/>
    <lineage>
        <taxon>Bacteria</taxon>
        <taxon>Pseudomonadati</taxon>
        <taxon>Pseudomonadota</taxon>
        <taxon>Betaproteobacteria</taxon>
        <taxon>Burkholderiales</taxon>
        <taxon>Alcaligenaceae</taxon>
        <taxon>Paenalcaligenes</taxon>
    </lineage>
</organism>
<keyword evidence="19" id="KW-1185">Reference proteome</keyword>
<dbReference type="HAMAP" id="MF_00521">
    <property type="entry name" value="KDO_kinase"/>
    <property type="match status" value="1"/>
</dbReference>
<evidence type="ECO:0000256" key="7">
    <source>
        <dbReference type="ARBA" id="ARBA00022679"/>
    </source>
</evidence>
<evidence type="ECO:0000256" key="3">
    <source>
        <dbReference type="ARBA" id="ARBA00010327"/>
    </source>
</evidence>
<dbReference type="Proteomes" id="UP000700248">
    <property type="component" value="Unassembled WGS sequence"/>
</dbReference>
<evidence type="ECO:0000256" key="15">
    <source>
        <dbReference type="HAMAP-Rule" id="MF_00521"/>
    </source>
</evidence>
<keyword evidence="11 15" id="KW-0448">Lipopolysaccharide biosynthesis</keyword>
<evidence type="ECO:0000313" key="16">
    <source>
        <dbReference type="EMBL" id="HJH24194.1"/>
    </source>
</evidence>
<dbReference type="Gene3D" id="1.10.510.10">
    <property type="entry name" value="Transferase(Phosphotransferase) domain 1"/>
    <property type="match status" value="1"/>
</dbReference>
<dbReference type="EMBL" id="DYTQ01000076">
    <property type="protein sequence ID" value="HJH24194.1"/>
    <property type="molecule type" value="Genomic_DNA"/>
</dbReference>
<evidence type="ECO:0000313" key="17">
    <source>
        <dbReference type="EMBL" id="NJB66103.1"/>
    </source>
</evidence>
<sequence>MTCSFTTQTLAHQGIRFNATVLSQPSAHLFDPSNPKLNAQPVTQGGRNAAWFVQIEGVAAVLRHYKRGGLIAKVIRSSYFWLGAERTRSWAEYGVLLHLYNSGVAVPLPIAAQWKKQLGGYKAAILVARIPQALPIAHQLEKTPPKAVAFAVKQMHDAGVWHADLNVFNILKDESDRIYLIDFDRARRLTVVDSKQRLNNLLRLRRSLIKVRGDTGQQWYEQFYQAYQQLSQA</sequence>
<comment type="subcellular location">
    <subcellularLocation>
        <location evidence="1 15">Cell inner membrane</location>
        <topology evidence="1 15">Peripheral membrane protein</topology>
        <orientation evidence="1 15">Cytoplasmic side</orientation>
    </subcellularLocation>
</comment>
<dbReference type="InterPro" id="IPR022826">
    <property type="entry name" value="KDO_kinase"/>
</dbReference>
<reference evidence="17 19" key="1">
    <citation type="submission" date="2020-03" db="EMBL/GenBank/DDBJ databases">
        <title>Genomic Encyclopedia of Type Strains, Phase IV (KMG-IV): sequencing the most valuable type-strain genomes for metagenomic binning, comparative biology and taxonomic classification.</title>
        <authorList>
            <person name="Goeker M."/>
        </authorList>
    </citation>
    <scope>NUCLEOTIDE SEQUENCE [LARGE SCALE GENOMIC DNA]</scope>
    <source>
        <strain evidence="17 19">DSM 26613</strain>
    </source>
</reference>
<evidence type="ECO:0000256" key="4">
    <source>
        <dbReference type="ARBA" id="ARBA00011988"/>
    </source>
</evidence>
<evidence type="ECO:0000256" key="14">
    <source>
        <dbReference type="ARBA" id="ARBA00034417"/>
    </source>
</evidence>
<comment type="similarity">
    <text evidence="3 15">Belongs to the protein kinase superfamily. KdkA/RfaP family.</text>
</comment>
<evidence type="ECO:0000256" key="12">
    <source>
        <dbReference type="ARBA" id="ARBA00023136"/>
    </source>
</evidence>
<dbReference type="EC" id="2.7.1.166" evidence="4 15"/>
<evidence type="ECO:0000256" key="9">
    <source>
        <dbReference type="ARBA" id="ARBA00022777"/>
    </source>
</evidence>
<name>A0A9D2VGL8_9BURK</name>
<evidence type="ECO:0000256" key="5">
    <source>
        <dbReference type="ARBA" id="ARBA00022475"/>
    </source>
</evidence>
<dbReference type="EMBL" id="JAATIZ010000005">
    <property type="protein sequence ID" value="NJB66103.1"/>
    <property type="molecule type" value="Genomic_DNA"/>
</dbReference>
<keyword evidence="9 15" id="KW-0418">Kinase</keyword>
<dbReference type="InterPro" id="IPR011009">
    <property type="entry name" value="Kinase-like_dom_sf"/>
</dbReference>
<dbReference type="Proteomes" id="UP000783934">
    <property type="component" value="Unassembled WGS sequence"/>
</dbReference>
<dbReference type="GO" id="GO:0009244">
    <property type="term" value="P:lipopolysaccharide core region biosynthetic process"/>
    <property type="evidence" value="ECO:0007669"/>
    <property type="project" value="UniProtKB-UniRule"/>
</dbReference>
<keyword evidence="10 15" id="KW-0067">ATP-binding</keyword>
<keyword evidence="8 15" id="KW-0547">Nucleotide-binding</keyword>
<gene>
    <name evidence="15" type="primary">kdkA</name>
    <name evidence="17" type="ORF">GGR41_002365</name>
    <name evidence="16" type="ORF">K8U84_06550</name>
</gene>
<dbReference type="NCBIfam" id="NF002475">
    <property type="entry name" value="PRK01723.1"/>
    <property type="match status" value="1"/>
</dbReference>
<dbReference type="AlphaFoldDB" id="A0A9D2VGL8"/>
<comment type="function">
    <text evidence="15">Catalyzes the ATP-dependent phosphorylation of the 3-deoxy-D-manno-octulosonic acid (Kdo) residue in Kdo-lipid IV(A) at the 4-OH position.</text>
</comment>
<evidence type="ECO:0000256" key="1">
    <source>
        <dbReference type="ARBA" id="ARBA00004515"/>
    </source>
</evidence>
<evidence type="ECO:0000313" key="19">
    <source>
        <dbReference type="Proteomes" id="UP000783934"/>
    </source>
</evidence>
<protein>
    <recommendedName>
        <fullName evidence="13 15">3-deoxy-D-manno-octulosonic acid kinase</fullName>
        <shortName evidence="15">Kdo kinase</shortName>
        <ecNumber evidence="4 15">2.7.1.166</ecNumber>
    </recommendedName>
</protein>
<dbReference type="SUPFAM" id="SSF56112">
    <property type="entry name" value="Protein kinase-like (PK-like)"/>
    <property type="match status" value="1"/>
</dbReference>
<keyword evidence="12 15" id="KW-0472">Membrane</keyword>
<evidence type="ECO:0000256" key="10">
    <source>
        <dbReference type="ARBA" id="ARBA00022840"/>
    </source>
</evidence>
<reference evidence="16" key="2">
    <citation type="journal article" date="2021" name="PeerJ">
        <title>Extensive microbial diversity within the chicken gut microbiome revealed by metagenomics and culture.</title>
        <authorList>
            <person name="Gilroy R."/>
            <person name="Ravi A."/>
            <person name="Getino M."/>
            <person name="Pursley I."/>
            <person name="Horton D.L."/>
            <person name="Alikhan N.F."/>
            <person name="Baker D."/>
            <person name="Gharbi K."/>
            <person name="Hall N."/>
            <person name="Watson M."/>
            <person name="Adriaenssens E.M."/>
            <person name="Foster-Nyarko E."/>
            <person name="Jarju S."/>
            <person name="Secka A."/>
            <person name="Antonio M."/>
            <person name="Oren A."/>
            <person name="Chaudhuri R.R."/>
            <person name="La Ragione R."/>
            <person name="Hildebrand F."/>
            <person name="Pallen M.J."/>
        </authorList>
    </citation>
    <scope>NUCLEOTIDE SEQUENCE</scope>
    <source>
        <strain evidence="16">CHK175-13533</strain>
    </source>
</reference>
<evidence type="ECO:0000313" key="18">
    <source>
        <dbReference type="Proteomes" id="UP000700248"/>
    </source>
</evidence>
<evidence type="ECO:0000256" key="2">
    <source>
        <dbReference type="ARBA" id="ARBA00004713"/>
    </source>
</evidence>
<feature type="active site" evidence="15">
    <location>
        <position position="164"/>
    </location>
</feature>
<reference evidence="16" key="3">
    <citation type="submission" date="2021-09" db="EMBL/GenBank/DDBJ databases">
        <authorList>
            <person name="Gilroy R."/>
        </authorList>
    </citation>
    <scope>NUCLEOTIDE SEQUENCE</scope>
    <source>
        <strain evidence="16">CHK175-13533</strain>
    </source>
</reference>
<keyword evidence="7 15" id="KW-0808">Transferase</keyword>
<dbReference type="GO" id="GO:0016301">
    <property type="term" value="F:kinase activity"/>
    <property type="evidence" value="ECO:0007669"/>
    <property type="project" value="UniProtKB-KW"/>
</dbReference>
<comment type="catalytic activity">
    <reaction evidence="14 15">
        <text>an alpha-Kdo-(2-&gt;6)-lipid IVA + ATP = a 4-O-phospho-alpha-Kdo-(2-&gt;6)-lipid IVA + ADP + H(+)</text>
        <dbReference type="Rhea" id="RHEA:74271"/>
        <dbReference type="ChEBI" id="CHEBI:15378"/>
        <dbReference type="ChEBI" id="CHEBI:30616"/>
        <dbReference type="ChEBI" id="CHEBI:176428"/>
        <dbReference type="ChEBI" id="CHEBI:193140"/>
        <dbReference type="ChEBI" id="CHEBI:456216"/>
        <dbReference type="EC" id="2.7.1.166"/>
    </reaction>
</comment>
<evidence type="ECO:0000256" key="13">
    <source>
        <dbReference type="ARBA" id="ARBA00029511"/>
    </source>
</evidence>
<evidence type="ECO:0000256" key="6">
    <source>
        <dbReference type="ARBA" id="ARBA00022519"/>
    </source>
</evidence>
<comment type="caution">
    <text evidence="16">The sequence shown here is derived from an EMBL/GenBank/DDBJ whole genome shotgun (WGS) entry which is preliminary data.</text>
</comment>
<dbReference type="GO" id="GO:0005886">
    <property type="term" value="C:plasma membrane"/>
    <property type="evidence" value="ECO:0007669"/>
    <property type="project" value="UniProtKB-SubCell"/>
</dbReference>
<comment type="pathway">
    <text evidence="2 15">Bacterial outer membrane biogenesis; LPS core biosynthesis.</text>
</comment>
<keyword evidence="5 15" id="KW-1003">Cell membrane</keyword>
<evidence type="ECO:0000256" key="8">
    <source>
        <dbReference type="ARBA" id="ARBA00022741"/>
    </source>
</evidence>
<evidence type="ECO:0000256" key="11">
    <source>
        <dbReference type="ARBA" id="ARBA00022985"/>
    </source>
</evidence>
<dbReference type="GO" id="GO:0005524">
    <property type="term" value="F:ATP binding"/>
    <property type="evidence" value="ECO:0007669"/>
    <property type="project" value="UniProtKB-UniRule"/>
</dbReference>
<dbReference type="Pfam" id="PF06293">
    <property type="entry name" value="Kdo"/>
    <property type="match status" value="1"/>
</dbReference>
<accession>A0A9D2VGL8</accession>